<organism evidence="1 2">
    <name type="scientific">Paenibacillus glycinis</name>
    <dbReference type="NCBI Taxonomy" id="2697035"/>
    <lineage>
        <taxon>Bacteria</taxon>
        <taxon>Bacillati</taxon>
        <taxon>Bacillota</taxon>
        <taxon>Bacilli</taxon>
        <taxon>Bacillales</taxon>
        <taxon>Paenibacillaceae</taxon>
        <taxon>Paenibacillus</taxon>
    </lineage>
</organism>
<evidence type="ECO:0000313" key="2">
    <source>
        <dbReference type="Proteomes" id="UP000665561"/>
    </source>
</evidence>
<evidence type="ECO:0000313" key="1">
    <source>
        <dbReference type="EMBL" id="NBD25616.1"/>
    </source>
</evidence>
<sequence length="357" mass="41311">MRAVKELKSKVNGLEVIALVNQTGNIIYLVEDLVEEKLLANLNPVNNPNSKYLKAEFNPNEESFVDFIVKNFNNTIGKNSKNKLLARWLKKYYDWRTQDHETDEYNFLDEHTSVLNKISTGNIRALLQLAFDVYCLQIENSFPKRLRKRLQNIDHFQGVKYEISVASLMLRAGFDIDYDVVETNNYGKSCEFIATHRETKDRIGIEAKSKKFKGVLDSSSGEMKDHFLSRLLSDAKKQAPNHLPFIIFLDSNLKPGKNLHLGEIPYFNDLSSLIEGDHNRYINDYKKTPYNYIIVTNYSDHYLGNELAPDKTSFCVLGSTNPNYYFNDDQRIKSDLICSLQNYTKGINLVTRKVLRY</sequence>
<protein>
    <recommendedName>
        <fullName evidence="3">Restriction endonuclease</fullName>
    </recommendedName>
</protein>
<accession>A0ABW9XTE4</accession>
<proteinExistence type="predicted"/>
<reference evidence="1 2" key="1">
    <citation type="submission" date="2020-01" db="EMBL/GenBank/DDBJ databases">
        <title>Paenibacillus soybeanensis sp. nov. isolated from the nodules of soybean (Glycine max(L.) Merr).</title>
        <authorList>
            <person name="Wang H."/>
        </authorList>
    </citation>
    <scope>NUCLEOTIDE SEQUENCE [LARGE SCALE GENOMIC DNA]</scope>
    <source>
        <strain evidence="1 2">T1</strain>
    </source>
</reference>
<gene>
    <name evidence="1" type="ORF">GT019_17225</name>
</gene>
<dbReference type="RefSeq" id="WP_161744427.1">
    <property type="nucleotide sequence ID" value="NZ_JAAAMV010000013.1"/>
</dbReference>
<evidence type="ECO:0008006" key="3">
    <source>
        <dbReference type="Google" id="ProtNLM"/>
    </source>
</evidence>
<comment type="caution">
    <text evidence="1">The sequence shown here is derived from an EMBL/GenBank/DDBJ whole genome shotgun (WGS) entry which is preliminary data.</text>
</comment>
<keyword evidence="2" id="KW-1185">Reference proteome</keyword>
<dbReference type="EMBL" id="JAAAMV010000013">
    <property type="protein sequence ID" value="NBD25616.1"/>
    <property type="molecule type" value="Genomic_DNA"/>
</dbReference>
<dbReference type="Proteomes" id="UP000665561">
    <property type="component" value="Unassembled WGS sequence"/>
</dbReference>
<name>A0ABW9XTE4_9BACL</name>